<accession>A0ABR7LKK2</accession>
<gene>
    <name evidence="2" type="ORF">HKK74_05265</name>
</gene>
<evidence type="ECO:0000313" key="3">
    <source>
        <dbReference type="Proteomes" id="UP000805614"/>
    </source>
</evidence>
<sequence length="211" mass="23344">MEPKRRRTHRLFAMAAAGLIAAPLSMLAVASPAAADTWPFNSNFRPDTGNHGYCYSSVYPPSSAVRAQMYNAMVYMTDSTAANRSYASNCDLSGAGQTDVVWREGGMSDTGNIGEASCTVFWANTSPRRCDRFLLRVNGSLVRSHYSSSANRNRQYRKTACHELGHSLGLNHYPSPYTASCQRSGWTGTVTSSWTRTWTSHHRSHINSWFG</sequence>
<keyword evidence="3" id="KW-1185">Reference proteome</keyword>
<proteinExistence type="predicted"/>
<evidence type="ECO:0000256" key="1">
    <source>
        <dbReference type="SAM" id="SignalP"/>
    </source>
</evidence>
<keyword evidence="1" id="KW-0732">Signal</keyword>
<dbReference type="Gene3D" id="3.40.390.10">
    <property type="entry name" value="Collagenase (Catalytic Domain)"/>
    <property type="match status" value="1"/>
</dbReference>
<organism evidence="2 3">
    <name type="scientific">Actinomadura alba</name>
    <dbReference type="NCBI Taxonomy" id="406431"/>
    <lineage>
        <taxon>Bacteria</taxon>
        <taxon>Bacillati</taxon>
        <taxon>Actinomycetota</taxon>
        <taxon>Actinomycetes</taxon>
        <taxon>Streptosporangiales</taxon>
        <taxon>Thermomonosporaceae</taxon>
        <taxon>Actinomadura</taxon>
    </lineage>
</organism>
<reference evidence="2 3" key="1">
    <citation type="submission" date="2020-06" db="EMBL/GenBank/DDBJ databases">
        <title>Actinomadura xiongansis sp. nov., isolated from soil of Baiyangdian.</title>
        <authorList>
            <person name="Zhang X."/>
        </authorList>
    </citation>
    <scope>NUCLEOTIDE SEQUENCE [LARGE SCALE GENOMIC DNA]</scope>
    <source>
        <strain evidence="2 3">HBUM206468</strain>
    </source>
</reference>
<dbReference type="EMBL" id="JABVEC010000002">
    <property type="protein sequence ID" value="MBC6464908.1"/>
    <property type="molecule type" value="Genomic_DNA"/>
</dbReference>
<comment type="caution">
    <text evidence="2">The sequence shown here is derived from an EMBL/GenBank/DDBJ whole genome shotgun (WGS) entry which is preliminary data.</text>
</comment>
<dbReference type="Proteomes" id="UP000805614">
    <property type="component" value="Unassembled WGS sequence"/>
</dbReference>
<evidence type="ECO:0008006" key="4">
    <source>
        <dbReference type="Google" id="ProtNLM"/>
    </source>
</evidence>
<feature type="signal peptide" evidence="1">
    <location>
        <begin position="1"/>
        <end position="30"/>
    </location>
</feature>
<dbReference type="SUPFAM" id="SSF55486">
    <property type="entry name" value="Metalloproteases ('zincins'), catalytic domain"/>
    <property type="match status" value="1"/>
</dbReference>
<protein>
    <recommendedName>
        <fullName evidence="4">Matrixin family metalloprotease</fullName>
    </recommendedName>
</protein>
<name>A0ABR7LKK2_9ACTN</name>
<evidence type="ECO:0000313" key="2">
    <source>
        <dbReference type="EMBL" id="MBC6464908.1"/>
    </source>
</evidence>
<dbReference type="RefSeq" id="WP_187241869.1">
    <property type="nucleotide sequence ID" value="NZ_BAAAOK010000008.1"/>
</dbReference>
<dbReference type="InterPro" id="IPR024079">
    <property type="entry name" value="MetalloPept_cat_dom_sf"/>
</dbReference>
<feature type="chain" id="PRO_5046388010" description="Matrixin family metalloprotease" evidence="1">
    <location>
        <begin position="31"/>
        <end position="211"/>
    </location>
</feature>